<accession>A0A2M8EYX2</accession>
<dbReference type="EMBL" id="PFSC01000102">
    <property type="protein sequence ID" value="PJC31885.1"/>
    <property type="molecule type" value="Genomic_DNA"/>
</dbReference>
<organism evidence="2 3">
    <name type="scientific">Candidatus Roizmanbacteria bacterium CG_4_9_14_0_2_um_filter_39_13</name>
    <dbReference type="NCBI Taxonomy" id="1974839"/>
    <lineage>
        <taxon>Bacteria</taxon>
        <taxon>Candidatus Roizmaniibacteriota</taxon>
    </lineage>
</organism>
<reference evidence="3" key="1">
    <citation type="submission" date="2017-09" db="EMBL/GenBank/DDBJ databases">
        <title>Depth-based differentiation of microbial function through sediment-hosted aquifers and enrichment of novel symbionts in the deep terrestrial subsurface.</title>
        <authorList>
            <person name="Probst A.J."/>
            <person name="Ladd B."/>
            <person name="Jarett J.K."/>
            <person name="Geller-Mcgrath D.E."/>
            <person name="Sieber C.M.K."/>
            <person name="Emerson J.B."/>
            <person name="Anantharaman K."/>
            <person name="Thomas B.C."/>
            <person name="Malmstrom R."/>
            <person name="Stieglmeier M."/>
            <person name="Klingl A."/>
            <person name="Woyke T."/>
            <person name="Ryan C.M."/>
            <person name="Banfield J.F."/>
        </authorList>
    </citation>
    <scope>NUCLEOTIDE SEQUENCE [LARGE SCALE GENOMIC DNA]</scope>
</reference>
<protein>
    <submittedName>
        <fullName evidence="2">Uncharacterized protein</fullName>
    </submittedName>
</protein>
<name>A0A2M8EYX2_9BACT</name>
<keyword evidence="1" id="KW-0175">Coiled coil</keyword>
<proteinExistence type="predicted"/>
<evidence type="ECO:0000313" key="3">
    <source>
        <dbReference type="Proteomes" id="UP000231383"/>
    </source>
</evidence>
<evidence type="ECO:0000256" key="1">
    <source>
        <dbReference type="SAM" id="Coils"/>
    </source>
</evidence>
<evidence type="ECO:0000313" key="2">
    <source>
        <dbReference type="EMBL" id="PJC31885.1"/>
    </source>
</evidence>
<sequence>MLTSVILRKIDQLEQELQELKKLIGFYDERKGRINKTYISLRKNINKTFSDEKAIKFVNEERERMYTS</sequence>
<dbReference type="AlphaFoldDB" id="A0A2M8EYX2"/>
<gene>
    <name evidence="2" type="ORF">CO051_03705</name>
</gene>
<comment type="caution">
    <text evidence="2">The sequence shown here is derived from an EMBL/GenBank/DDBJ whole genome shotgun (WGS) entry which is preliminary data.</text>
</comment>
<dbReference type="Proteomes" id="UP000231383">
    <property type="component" value="Unassembled WGS sequence"/>
</dbReference>
<feature type="coiled-coil region" evidence="1">
    <location>
        <begin position="3"/>
        <end position="30"/>
    </location>
</feature>